<reference evidence="12" key="4">
    <citation type="submission" date="2022-06" db="UniProtKB">
        <authorList>
            <consortium name="EnsemblMetazoa"/>
        </authorList>
    </citation>
    <scope>IDENTIFICATION</scope>
</reference>
<evidence type="ECO:0000313" key="10">
    <source>
        <dbReference type="EMBL" id="KAF7492022.1"/>
    </source>
</evidence>
<dbReference type="OMA" id="GCLGAFN"/>
<evidence type="ECO:0000256" key="2">
    <source>
        <dbReference type="ARBA" id="ARBA00022670"/>
    </source>
</evidence>
<feature type="domain" description="Peptidase C1A papain C-terminal" evidence="8">
    <location>
        <begin position="122"/>
        <end position="339"/>
    </location>
</feature>
<evidence type="ECO:0000256" key="5">
    <source>
        <dbReference type="ARBA" id="ARBA00023145"/>
    </source>
</evidence>
<dbReference type="Pfam" id="PF08246">
    <property type="entry name" value="Inhibitor_I29"/>
    <property type="match status" value="1"/>
</dbReference>
<comment type="similarity">
    <text evidence="1">Belongs to the peptidase C1 family.</text>
</comment>
<dbReference type="InterPro" id="IPR013128">
    <property type="entry name" value="Peptidase_C1A"/>
</dbReference>
<dbReference type="Gene3D" id="3.90.70.10">
    <property type="entry name" value="Cysteine proteinases"/>
    <property type="match status" value="1"/>
</dbReference>
<dbReference type="PROSITE" id="PS00639">
    <property type="entry name" value="THIOL_PROTEASE_HIS"/>
    <property type="match status" value="1"/>
</dbReference>
<dbReference type="EnsemblMetazoa" id="SSS_3461s_mrna">
    <property type="protein sequence ID" value="KAF7492022.1"/>
    <property type="gene ID" value="SSS_3461"/>
</dbReference>
<keyword evidence="4" id="KW-0788">Thiol protease</keyword>
<keyword evidence="3" id="KW-0378">Hydrolase</keyword>
<dbReference type="InterPro" id="IPR000668">
    <property type="entry name" value="Peptidase_C1A_C"/>
</dbReference>
<dbReference type="FunFam" id="3.90.70.10:FF:000006">
    <property type="entry name" value="Cathepsin S"/>
    <property type="match status" value="1"/>
</dbReference>
<dbReference type="AlphaFoldDB" id="A0A132A3Z8"/>
<proteinExistence type="inferred from homology"/>
<dbReference type="CDD" id="cd02248">
    <property type="entry name" value="Peptidase_C1A"/>
    <property type="match status" value="1"/>
</dbReference>
<dbReference type="InterPro" id="IPR025660">
    <property type="entry name" value="Pept_his_AS"/>
</dbReference>
<feature type="chain" id="PRO_5010752057" evidence="7">
    <location>
        <begin position="20"/>
        <end position="340"/>
    </location>
</feature>
<dbReference type="InterPro" id="IPR025661">
    <property type="entry name" value="Pept_asp_AS"/>
</dbReference>
<keyword evidence="5" id="KW-0865">Zymogen</keyword>
<dbReference type="InterPro" id="IPR039417">
    <property type="entry name" value="Peptidase_C1A_papain-like"/>
</dbReference>
<dbReference type="SMART" id="SM00848">
    <property type="entry name" value="Inhibitor_I29"/>
    <property type="match status" value="1"/>
</dbReference>
<keyword evidence="13" id="KW-1185">Reference proteome</keyword>
<dbReference type="EMBL" id="JXLN01010406">
    <property type="protein sequence ID" value="KPM05654.1"/>
    <property type="molecule type" value="Genomic_DNA"/>
</dbReference>
<dbReference type="InterPro" id="IPR000169">
    <property type="entry name" value="Pept_cys_AS"/>
</dbReference>
<evidence type="ECO:0000256" key="7">
    <source>
        <dbReference type="SAM" id="SignalP"/>
    </source>
</evidence>
<organism evidence="11 14">
    <name type="scientific">Sarcoptes scabiei</name>
    <name type="common">Itch mite</name>
    <name type="synonym">Acarus scabiei</name>
    <dbReference type="NCBI Taxonomy" id="52283"/>
    <lineage>
        <taxon>Eukaryota</taxon>
        <taxon>Metazoa</taxon>
        <taxon>Ecdysozoa</taxon>
        <taxon>Arthropoda</taxon>
        <taxon>Chelicerata</taxon>
        <taxon>Arachnida</taxon>
        <taxon>Acari</taxon>
        <taxon>Acariformes</taxon>
        <taxon>Sarcoptiformes</taxon>
        <taxon>Astigmata</taxon>
        <taxon>Psoroptidia</taxon>
        <taxon>Sarcoptoidea</taxon>
        <taxon>Sarcoptidae</taxon>
        <taxon>Sarcoptinae</taxon>
        <taxon>Sarcoptes</taxon>
    </lineage>
</organism>
<evidence type="ECO:0000256" key="4">
    <source>
        <dbReference type="ARBA" id="ARBA00022807"/>
    </source>
</evidence>
<accession>A0A132A3Z8</accession>
<dbReference type="InterPro" id="IPR013201">
    <property type="entry name" value="Prot_inhib_I29"/>
</dbReference>
<dbReference type="GO" id="GO:0006508">
    <property type="term" value="P:proteolysis"/>
    <property type="evidence" value="ECO:0007669"/>
    <property type="project" value="UniProtKB-KW"/>
</dbReference>
<reference evidence="13" key="2">
    <citation type="journal article" date="2020" name="PLoS Negl. Trop. Dis.">
        <title>High-quality nuclear genome for Sarcoptes scabiei-A critical resource for a neglected parasite.</title>
        <authorList>
            <person name="Korhonen P.K."/>
            <person name="Gasser R.B."/>
            <person name="Ma G."/>
            <person name="Wang T."/>
            <person name="Stroehlein A.J."/>
            <person name="Young N.D."/>
            <person name="Ang C.S."/>
            <person name="Fernando D.D."/>
            <person name="Lu H.C."/>
            <person name="Taylor S."/>
            <person name="Reynolds S.L."/>
            <person name="Mofiz E."/>
            <person name="Najaraj S.H."/>
            <person name="Gowda H."/>
            <person name="Madugundu A."/>
            <person name="Renuse S."/>
            <person name="Holt D."/>
            <person name="Pandey A."/>
            <person name="Papenfuss A.T."/>
            <person name="Fischer K."/>
        </authorList>
    </citation>
    <scope>NUCLEOTIDE SEQUENCE [LARGE SCALE GENOMIC DNA]</scope>
</reference>
<reference evidence="11 14" key="1">
    <citation type="journal article" date="2015" name="Parasit. Vectors">
        <title>Draft genome of the scabies mite.</title>
        <authorList>
            <person name="Rider S.D.Jr."/>
            <person name="Morgan M.S."/>
            <person name="Arlian L.G."/>
        </authorList>
    </citation>
    <scope>NUCLEOTIDE SEQUENCE [LARGE SCALE GENOMIC DNA]</scope>
    <source>
        <strain evidence="11">Arlian Lab</strain>
    </source>
</reference>
<dbReference type="PRINTS" id="PR00705">
    <property type="entry name" value="PAPAIN"/>
</dbReference>
<keyword evidence="2" id="KW-0645">Protease</keyword>
<feature type="signal peptide" evidence="7">
    <location>
        <begin position="1"/>
        <end position="19"/>
    </location>
</feature>
<evidence type="ECO:0000256" key="6">
    <source>
        <dbReference type="ARBA" id="ARBA00023157"/>
    </source>
</evidence>
<sequence>MKFAILSIALITITIQSSSLIDALSYRELFQQEWNTYKDSFSKQYETQEDEFRFRVYMENKHMIAKHNQKASRGEKSYFLATNEFADLMHHEFVQLMNGYQHHLKQKSSNGSLFLTPHHVQLPKEIDWRKHKLVTPVKNQGHCGSCWSFSATGALEAQHSRRSGHLVSLSEQNLVDCSSKFGNNGCNGGLMDFAFQYIKSNHGIDTEKSYPYEGKVGKCRYTARTIGATDTGFVDIPQGSEQKLKEALATVGPISVAIDASQPTFQFYSEGIYDEPDCSSTDLDHGVLAVGYGVDEETGKEYWLVKNSWGKKWGDQGYIRMSRNKNNQCGIATAASYPLV</sequence>
<evidence type="ECO:0000313" key="13">
    <source>
        <dbReference type="Proteomes" id="UP000070412"/>
    </source>
</evidence>
<protein>
    <submittedName>
        <fullName evidence="10 11">Cathepsin L</fullName>
    </submittedName>
</protein>
<evidence type="ECO:0000313" key="14">
    <source>
        <dbReference type="Proteomes" id="UP000616769"/>
    </source>
</evidence>
<dbReference type="SUPFAM" id="SSF54001">
    <property type="entry name" value="Cysteine proteinases"/>
    <property type="match status" value="1"/>
</dbReference>
<evidence type="ECO:0000256" key="1">
    <source>
        <dbReference type="ARBA" id="ARBA00008455"/>
    </source>
</evidence>
<evidence type="ECO:0000313" key="11">
    <source>
        <dbReference type="EMBL" id="KPM05654.1"/>
    </source>
</evidence>
<name>A0A132A3Z8_SARSC</name>
<dbReference type="PROSITE" id="PS00640">
    <property type="entry name" value="THIOL_PROTEASE_ASN"/>
    <property type="match status" value="1"/>
</dbReference>
<gene>
    <name evidence="11" type="ORF">QR98_0041200</name>
    <name evidence="10" type="ORF">SSS_3461</name>
</gene>
<evidence type="ECO:0000256" key="3">
    <source>
        <dbReference type="ARBA" id="ARBA00022801"/>
    </source>
</evidence>
<dbReference type="SMART" id="SM00645">
    <property type="entry name" value="Pept_C1"/>
    <property type="match status" value="1"/>
</dbReference>
<dbReference type="InterPro" id="IPR038765">
    <property type="entry name" value="Papain-like_cys_pep_sf"/>
</dbReference>
<keyword evidence="6" id="KW-1015">Disulfide bond</keyword>
<reference evidence="10" key="3">
    <citation type="submission" date="2020-01" db="EMBL/GenBank/DDBJ databases">
        <authorList>
            <person name="Korhonen P.K.K."/>
            <person name="Guangxu M.G."/>
            <person name="Wang T.W."/>
            <person name="Stroehlein A.J.S."/>
            <person name="Young N.D."/>
            <person name="Ang C.-S.A."/>
            <person name="Fernando D.W.F."/>
            <person name="Lu H.L."/>
            <person name="Taylor S.T."/>
            <person name="Ehtesham M.E.M."/>
            <person name="Najaraj S.H.N."/>
            <person name="Harsha G.H.G."/>
            <person name="Madugundu A.M."/>
            <person name="Renuse S.R."/>
            <person name="Holt D.H."/>
            <person name="Pandey A.P."/>
            <person name="Papenfuss A.P."/>
            <person name="Gasser R.B.G."/>
            <person name="Fischer K.F."/>
        </authorList>
    </citation>
    <scope>NUCLEOTIDE SEQUENCE</scope>
    <source>
        <strain evidence="10">SSS_KF_BRIS2020</strain>
    </source>
</reference>
<evidence type="ECO:0000313" key="12">
    <source>
        <dbReference type="EnsemblMetazoa" id="KAF7492022.1"/>
    </source>
</evidence>
<dbReference type="Proteomes" id="UP000070412">
    <property type="component" value="Unassembled WGS sequence"/>
</dbReference>
<dbReference type="Proteomes" id="UP000616769">
    <property type="component" value="Unassembled WGS sequence"/>
</dbReference>
<dbReference type="OrthoDB" id="10253408at2759"/>
<dbReference type="PROSITE" id="PS00139">
    <property type="entry name" value="THIOL_PROTEASE_CYS"/>
    <property type="match status" value="1"/>
</dbReference>
<keyword evidence="7" id="KW-0732">Signal</keyword>
<evidence type="ECO:0000259" key="8">
    <source>
        <dbReference type="SMART" id="SM00645"/>
    </source>
</evidence>
<dbReference type="PANTHER" id="PTHR12411">
    <property type="entry name" value="CYSTEINE PROTEASE FAMILY C1-RELATED"/>
    <property type="match status" value="1"/>
</dbReference>
<dbReference type="EMBL" id="WVUK01000057">
    <property type="protein sequence ID" value="KAF7492022.1"/>
    <property type="molecule type" value="Genomic_DNA"/>
</dbReference>
<feature type="domain" description="Cathepsin propeptide inhibitor" evidence="9">
    <location>
        <begin position="34"/>
        <end position="93"/>
    </location>
</feature>
<dbReference type="Pfam" id="PF00112">
    <property type="entry name" value="Peptidase_C1"/>
    <property type="match status" value="1"/>
</dbReference>
<evidence type="ECO:0000259" key="9">
    <source>
        <dbReference type="SMART" id="SM00848"/>
    </source>
</evidence>
<dbReference type="GO" id="GO:0008234">
    <property type="term" value="F:cysteine-type peptidase activity"/>
    <property type="evidence" value="ECO:0007669"/>
    <property type="project" value="UniProtKB-KW"/>
</dbReference>
<dbReference type="VEuPathDB" id="VectorBase:SSCA005779"/>